<dbReference type="AlphaFoldDB" id="A0A0S4L5Z4"/>
<dbReference type="RefSeq" id="WP_090742979.1">
    <property type="nucleotide sequence ID" value="NZ_CZQA01000001.1"/>
</dbReference>
<reference evidence="2 3" key="1">
    <citation type="submission" date="2015-10" db="EMBL/GenBank/DDBJ databases">
        <authorList>
            <person name="Gilbert D.G."/>
        </authorList>
    </citation>
    <scope>NUCLEOTIDE SEQUENCE [LARGE SCALE GENOMIC DNA]</scope>
    <source>
        <strain evidence="2">COMA1</strain>
    </source>
</reference>
<dbReference type="PROSITE" id="PS51257">
    <property type="entry name" value="PROKAR_LIPOPROTEIN"/>
    <property type="match status" value="1"/>
</dbReference>
<organism evidence="2 3">
    <name type="scientific">Candidatus Nitrospira nitrosa</name>
    <dbReference type="NCBI Taxonomy" id="1742972"/>
    <lineage>
        <taxon>Bacteria</taxon>
        <taxon>Pseudomonadati</taxon>
        <taxon>Nitrospirota</taxon>
        <taxon>Nitrospiria</taxon>
        <taxon>Nitrospirales</taxon>
        <taxon>Nitrospiraceae</taxon>
        <taxon>Nitrospira</taxon>
    </lineage>
</organism>
<evidence type="ECO:0000256" key="1">
    <source>
        <dbReference type="SAM" id="SignalP"/>
    </source>
</evidence>
<accession>A0A0S4L5Z4</accession>
<feature type="signal peptide" evidence="1">
    <location>
        <begin position="1"/>
        <end position="21"/>
    </location>
</feature>
<gene>
    <name evidence="2" type="ORF">COMA1_10399</name>
</gene>
<feature type="chain" id="PRO_5006623721" description="Lipoprotein" evidence="1">
    <location>
        <begin position="22"/>
        <end position="240"/>
    </location>
</feature>
<sequence>MRRLCRQITQYSFRISLALIAAGLAGCAGSRGFDQAAMREALHLDSLSNLENQSVLHQIAHPSPPFRLGVFFAKHDVPDTPSIRKVKWLSADRDQLLRELAPLRDEQLLADMFVLTDVRLRGDDIKEIKQAGARFGADVVLIIDGIAAIDRYNNRLAWLYPTLLGAYLVPGTESAALVMATGSLLATRSDWHALIQAVEGRSKTVGAAAFIEDKTPLRDAKSLAIQTLSRHVTEQLRLLR</sequence>
<evidence type="ECO:0000313" key="2">
    <source>
        <dbReference type="EMBL" id="CUS32064.1"/>
    </source>
</evidence>
<keyword evidence="3" id="KW-1185">Reference proteome</keyword>
<dbReference type="STRING" id="1742972.COMA1_10399"/>
<proteinExistence type="predicted"/>
<evidence type="ECO:0008006" key="4">
    <source>
        <dbReference type="Google" id="ProtNLM"/>
    </source>
</evidence>
<evidence type="ECO:0000313" key="3">
    <source>
        <dbReference type="Proteomes" id="UP000199032"/>
    </source>
</evidence>
<protein>
    <recommendedName>
        <fullName evidence="4">Lipoprotein</fullName>
    </recommendedName>
</protein>
<name>A0A0S4L5Z4_9BACT</name>
<keyword evidence="1" id="KW-0732">Signal</keyword>
<dbReference type="Proteomes" id="UP000199032">
    <property type="component" value="Unassembled WGS sequence"/>
</dbReference>
<dbReference type="EMBL" id="CZQA01000001">
    <property type="protein sequence ID" value="CUS32064.1"/>
    <property type="molecule type" value="Genomic_DNA"/>
</dbReference>
<dbReference type="OrthoDB" id="9777656at2"/>